<evidence type="ECO:0000313" key="8">
    <source>
        <dbReference type="EMBL" id="TMI77349.1"/>
    </source>
</evidence>
<feature type="transmembrane region" description="Helical" evidence="7">
    <location>
        <begin position="143"/>
        <end position="168"/>
    </location>
</feature>
<protein>
    <recommendedName>
        <fullName evidence="7">Nickel/cobalt efflux system</fullName>
    </recommendedName>
</protein>
<evidence type="ECO:0000256" key="2">
    <source>
        <dbReference type="ARBA" id="ARBA00022448"/>
    </source>
</evidence>
<keyword evidence="3" id="KW-0533">Nickel</keyword>
<proteinExistence type="inferred from homology"/>
<evidence type="ECO:0000256" key="1">
    <source>
        <dbReference type="ARBA" id="ARBA00004127"/>
    </source>
</evidence>
<accession>A0A537J1B1</accession>
<feature type="transmembrane region" description="Helical" evidence="7">
    <location>
        <begin position="48"/>
        <end position="70"/>
    </location>
</feature>
<feature type="transmembrane region" description="Helical" evidence="7">
    <location>
        <begin position="213"/>
        <end position="231"/>
    </location>
</feature>
<dbReference type="GO" id="GO:0012505">
    <property type="term" value="C:endomembrane system"/>
    <property type="evidence" value="ECO:0007669"/>
    <property type="project" value="UniProtKB-SubCell"/>
</dbReference>
<organism evidence="8 9">
    <name type="scientific">Candidatus Segetimicrobium genomatis</name>
    <dbReference type="NCBI Taxonomy" id="2569760"/>
    <lineage>
        <taxon>Bacteria</taxon>
        <taxon>Bacillati</taxon>
        <taxon>Candidatus Sysuimicrobiota</taxon>
        <taxon>Candidatus Sysuimicrobiia</taxon>
        <taxon>Candidatus Sysuimicrobiales</taxon>
        <taxon>Candidatus Segetimicrobiaceae</taxon>
        <taxon>Candidatus Segetimicrobium</taxon>
    </lineage>
</organism>
<dbReference type="InterPro" id="IPR011541">
    <property type="entry name" value="Ni/Co_transpt_high_affinity"/>
</dbReference>
<evidence type="ECO:0000256" key="7">
    <source>
        <dbReference type="RuleBase" id="RU362101"/>
    </source>
</evidence>
<dbReference type="PANTHER" id="PTHR33876:SF4">
    <property type="entry name" value="CHLOROPLAST PROTEIN FOR GROWTH AND FERTILITY 2"/>
    <property type="match status" value="1"/>
</dbReference>
<name>A0A537J1B1_9BACT</name>
<evidence type="ECO:0000256" key="5">
    <source>
        <dbReference type="ARBA" id="ARBA00022989"/>
    </source>
</evidence>
<keyword evidence="2 7" id="KW-0813">Transport</keyword>
<dbReference type="InterPro" id="IPR052776">
    <property type="entry name" value="Chloro_ReproSupport/MetalTrans"/>
</dbReference>
<gene>
    <name evidence="8" type="ORF">E6H05_00230</name>
</gene>
<comment type="caution">
    <text evidence="8">The sequence shown here is derived from an EMBL/GenBank/DDBJ whole genome shotgun (WGS) entry which is preliminary data.</text>
</comment>
<dbReference type="GO" id="GO:0015099">
    <property type="term" value="F:nickel cation transmembrane transporter activity"/>
    <property type="evidence" value="ECO:0007669"/>
    <property type="project" value="UniProtKB-UniRule"/>
</dbReference>
<dbReference type="Proteomes" id="UP000318834">
    <property type="component" value="Unassembled WGS sequence"/>
</dbReference>
<feature type="transmembrane region" description="Helical" evidence="7">
    <location>
        <begin position="174"/>
        <end position="201"/>
    </location>
</feature>
<comment type="subcellular location">
    <subcellularLocation>
        <location evidence="7">Cell membrane</location>
        <topology evidence="7">Multi-pass membrane protein</topology>
    </subcellularLocation>
    <subcellularLocation>
        <location evidence="1">Endomembrane system</location>
        <topology evidence="1">Multi-pass membrane protein</topology>
    </subcellularLocation>
</comment>
<dbReference type="EMBL" id="VBAP01000003">
    <property type="protein sequence ID" value="TMI77349.1"/>
    <property type="molecule type" value="Genomic_DNA"/>
</dbReference>
<reference evidence="8 9" key="1">
    <citation type="journal article" date="2019" name="Nat. Microbiol.">
        <title>Mediterranean grassland soil C-N compound turnover is dependent on rainfall and depth, and is mediated by genomically divergent microorganisms.</title>
        <authorList>
            <person name="Diamond S."/>
            <person name="Andeer P.F."/>
            <person name="Li Z."/>
            <person name="Crits-Christoph A."/>
            <person name="Burstein D."/>
            <person name="Anantharaman K."/>
            <person name="Lane K.R."/>
            <person name="Thomas B.C."/>
            <person name="Pan C."/>
            <person name="Northen T.R."/>
            <person name="Banfield J.F."/>
        </authorList>
    </citation>
    <scope>NUCLEOTIDE SEQUENCE [LARGE SCALE GENOMIC DNA]</scope>
    <source>
        <strain evidence="8">NP_8</strain>
    </source>
</reference>
<keyword evidence="4 7" id="KW-0812">Transmembrane</keyword>
<dbReference type="AlphaFoldDB" id="A0A537J1B1"/>
<keyword evidence="6 7" id="KW-0472">Membrane</keyword>
<evidence type="ECO:0000256" key="6">
    <source>
        <dbReference type="ARBA" id="ARBA00023136"/>
    </source>
</evidence>
<dbReference type="PANTHER" id="PTHR33876">
    <property type="entry name" value="UNNAMED PRODUCT"/>
    <property type="match status" value="1"/>
</dbReference>
<feature type="transmembrane region" description="Helical" evidence="7">
    <location>
        <begin position="82"/>
        <end position="99"/>
    </location>
</feature>
<comment type="similarity">
    <text evidence="7">Belongs to the NiCoT transporter (TC 2.A.52) family.</text>
</comment>
<evidence type="ECO:0000256" key="4">
    <source>
        <dbReference type="ARBA" id="ARBA00022692"/>
    </source>
</evidence>
<keyword evidence="5 7" id="KW-1133">Transmembrane helix</keyword>
<dbReference type="Pfam" id="PF03824">
    <property type="entry name" value="NicO"/>
    <property type="match status" value="1"/>
</dbReference>
<evidence type="ECO:0000313" key="9">
    <source>
        <dbReference type="Proteomes" id="UP000318834"/>
    </source>
</evidence>
<evidence type="ECO:0000256" key="3">
    <source>
        <dbReference type="ARBA" id="ARBA00022596"/>
    </source>
</evidence>
<sequence length="234" mass="24281">MIESGPLLVAIYGTLLGARHALEPDHLAAVSTMAAHGRSRADVLRVSGAWGAGHASLIVIAGTLITLLGWEIPRNFAGRADTLVGLALVVVGAWTLAGVRRDRIHVHPHVHGSQPSHAHFHLHPHSAEHSVHPQPPDWLRRPAAAYAVGTLHGMAGSGAAAALAVLVAPSRTTAVVYLLSFGLGSLLGMAAVGALAFWPIIRASSRAVRARQVVKGLAGMTSVIIGLLLAASRL</sequence>
<dbReference type="GO" id="GO:0005886">
    <property type="term" value="C:plasma membrane"/>
    <property type="evidence" value="ECO:0007669"/>
    <property type="project" value="UniProtKB-SubCell"/>
</dbReference>